<dbReference type="AlphaFoldDB" id="A0A382GF19"/>
<proteinExistence type="predicted"/>
<gene>
    <name evidence="1" type="ORF">METZ01_LOCUS226148</name>
</gene>
<reference evidence="1" key="1">
    <citation type="submission" date="2018-05" db="EMBL/GenBank/DDBJ databases">
        <authorList>
            <person name="Lanie J.A."/>
            <person name="Ng W.-L."/>
            <person name="Kazmierczak K.M."/>
            <person name="Andrzejewski T.M."/>
            <person name="Davidsen T.M."/>
            <person name="Wayne K.J."/>
            <person name="Tettelin H."/>
            <person name="Glass J.I."/>
            <person name="Rusch D."/>
            <person name="Podicherti R."/>
            <person name="Tsui H.-C.T."/>
            <person name="Winkler M.E."/>
        </authorList>
    </citation>
    <scope>NUCLEOTIDE SEQUENCE</scope>
</reference>
<accession>A0A382GF19</accession>
<organism evidence="1">
    <name type="scientific">marine metagenome</name>
    <dbReference type="NCBI Taxonomy" id="408172"/>
    <lineage>
        <taxon>unclassified sequences</taxon>
        <taxon>metagenomes</taxon>
        <taxon>ecological metagenomes</taxon>
    </lineage>
</organism>
<protein>
    <submittedName>
        <fullName evidence="1">Uncharacterized protein</fullName>
    </submittedName>
</protein>
<name>A0A382GF19_9ZZZZ</name>
<sequence>MDYITSADLLESMMLPLTPKCCSIRLVRLETAPPSTFHV</sequence>
<evidence type="ECO:0000313" key="1">
    <source>
        <dbReference type="EMBL" id="SVB73294.1"/>
    </source>
</evidence>
<dbReference type="EMBL" id="UINC01054957">
    <property type="protein sequence ID" value="SVB73294.1"/>
    <property type="molecule type" value="Genomic_DNA"/>
</dbReference>